<proteinExistence type="predicted"/>
<evidence type="ECO:0000256" key="1">
    <source>
        <dbReference type="SAM" id="MobiDB-lite"/>
    </source>
</evidence>
<accession>A0A368FXU6</accession>
<feature type="compositionally biased region" description="Polar residues" evidence="1">
    <location>
        <begin position="24"/>
        <end position="38"/>
    </location>
</feature>
<feature type="compositionally biased region" description="Basic and acidic residues" evidence="1">
    <location>
        <begin position="193"/>
        <end position="203"/>
    </location>
</feature>
<feature type="compositionally biased region" description="Basic residues" evidence="1">
    <location>
        <begin position="285"/>
        <end position="297"/>
    </location>
</feature>
<gene>
    <name evidence="2" type="ORF">ANCCAN_19024</name>
</gene>
<dbReference type="AlphaFoldDB" id="A0A368FXU6"/>
<feature type="region of interest" description="Disordered" evidence="1">
    <location>
        <begin position="1"/>
        <end position="162"/>
    </location>
</feature>
<comment type="caution">
    <text evidence="2">The sequence shown here is derived from an EMBL/GenBank/DDBJ whole genome shotgun (WGS) entry which is preliminary data.</text>
</comment>
<feature type="compositionally biased region" description="Polar residues" evidence="1">
    <location>
        <begin position="145"/>
        <end position="155"/>
    </location>
</feature>
<feature type="compositionally biased region" description="Polar residues" evidence="1">
    <location>
        <begin position="122"/>
        <end position="137"/>
    </location>
</feature>
<keyword evidence="3" id="KW-1185">Reference proteome</keyword>
<sequence>MDSLSDTAHVVTNDFVSEGKSSIGEESQVTSSQNSSGENRPYTRVKSKKRRFHKNSKSELTAPTDGEERRNSDAILPAILRQISRRSPRIFRKSPTSGETEAMILANPLVEASSDGSKPKSAKTSSGQTESEATSPLQAEAAAYSRSTTANSGELLTSPDDCLGRTYENVAVGTPTDSQHTVKFALMVHEMSETPTKETELKTSEATSVQPPADDKALSVRIRTNSPLAEEATETKGREDSDSSQKKSRSSLKSTESEKQSFKSVRNGIASKIAKKTLKHEQSLKRKVSKSQRKEKRATKTLGVVVGVFLI</sequence>
<dbReference type="STRING" id="29170.A0A368FXU6"/>
<feature type="region of interest" description="Disordered" evidence="1">
    <location>
        <begin position="193"/>
        <end position="297"/>
    </location>
</feature>
<name>A0A368FXU6_ANCCA</name>
<dbReference type="Proteomes" id="UP000252519">
    <property type="component" value="Unassembled WGS sequence"/>
</dbReference>
<evidence type="ECO:0000313" key="3">
    <source>
        <dbReference type="Proteomes" id="UP000252519"/>
    </source>
</evidence>
<feature type="compositionally biased region" description="Basic and acidic residues" evidence="1">
    <location>
        <begin position="233"/>
        <end position="245"/>
    </location>
</feature>
<feature type="non-terminal residue" evidence="2">
    <location>
        <position position="311"/>
    </location>
</feature>
<feature type="compositionally biased region" description="Basic residues" evidence="1">
    <location>
        <begin position="43"/>
        <end position="55"/>
    </location>
</feature>
<protein>
    <submittedName>
        <fullName evidence="2">Uncharacterized protein</fullName>
    </submittedName>
</protein>
<feature type="compositionally biased region" description="Basic residues" evidence="1">
    <location>
        <begin position="83"/>
        <end position="92"/>
    </location>
</feature>
<evidence type="ECO:0000313" key="2">
    <source>
        <dbReference type="EMBL" id="RCN35117.1"/>
    </source>
</evidence>
<dbReference type="EMBL" id="JOJR01000699">
    <property type="protein sequence ID" value="RCN35117.1"/>
    <property type="molecule type" value="Genomic_DNA"/>
</dbReference>
<organism evidence="2 3">
    <name type="scientific">Ancylostoma caninum</name>
    <name type="common">Dog hookworm</name>
    <dbReference type="NCBI Taxonomy" id="29170"/>
    <lineage>
        <taxon>Eukaryota</taxon>
        <taxon>Metazoa</taxon>
        <taxon>Ecdysozoa</taxon>
        <taxon>Nematoda</taxon>
        <taxon>Chromadorea</taxon>
        <taxon>Rhabditida</taxon>
        <taxon>Rhabditina</taxon>
        <taxon>Rhabditomorpha</taxon>
        <taxon>Strongyloidea</taxon>
        <taxon>Ancylostomatidae</taxon>
        <taxon>Ancylostomatinae</taxon>
        <taxon>Ancylostoma</taxon>
    </lineage>
</organism>
<reference evidence="2 3" key="1">
    <citation type="submission" date="2014-10" db="EMBL/GenBank/DDBJ databases">
        <title>Draft genome of the hookworm Ancylostoma caninum.</title>
        <authorList>
            <person name="Mitreva M."/>
        </authorList>
    </citation>
    <scope>NUCLEOTIDE SEQUENCE [LARGE SCALE GENOMIC DNA]</scope>
    <source>
        <strain evidence="2 3">Baltimore</strain>
    </source>
</reference>
<dbReference type="OrthoDB" id="6358729at2759"/>